<keyword evidence="10" id="KW-0119">Carbohydrate metabolism</keyword>
<keyword evidence="5" id="KW-0964">Secreted</keyword>
<keyword evidence="11 14" id="KW-0326">Glycosidase</keyword>
<evidence type="ECO:0000313" key="18">
    <source>
        <dbReference type="EMBL" id="EFY88880.1"/>
    </source>
</evidence>
<feature type="domain" description="GH18" evidence="17">
    <location>
        <begin position="449"/>
        <end position="829"/>
    </location>
</feature>
<comment type="similarity">
    <text evidence="13">Belongs to the secreted LysM effector family.</text>
</comment>
<dbReference type="GO" id="GO:0008843">
    <property type="term" value="F:endochitinase activity"/>
    <property type="evidence" value="ECO:0007669"/>
    <property type="project" value="UniProtKB-EC"/>
</dbReference>
<dbReference type="Proteomes" id="UP000002499">
    <property type="component" value="Unassembled WGS sequence"/>
</dbReference>
<dbReference type="Pfam" id="PF00704">
    <property type="entry name" value="Glyco_hydro_18"/>
    <property type="match status" value="1"/>
</dbReference>
<evidence type="ECO:0000256" key="6">
    <source>
        <dbReference type="ARBA" id="ARBA00022669"/>
    </source>
</evidence>
<evidence type="ECO:0000256" key="2">
    <source>
        <dbReference type="ARBA" id="ARBA00004613"/>
    </source>
</evidence>
<evidence type="ECO:0000256" key="13">
    <source>
        <dbReference type="ARBA" id="ARBA00044955"/>
    </source>
</evidence>
<dbReference type="SUPFAM" id="SSF51445">
    <property type="entry name" value="(Trans)glycosidases"/>
    <property type="match status" value="1"/>
</dbReference>
<evidence type="ECO:0000256" key="8">
    <source>
        <dbReference type="ARBA" id="ARBA00023024"/>
    </source>
</evidence>
<name>E9E5J7_METAQ</name>
<dbReference type="InterPro" id="IPR011583">
    <property type="entry name" value="Chitinase_II/V-like_cat"/>
</dbReference>
<feature type="transmembrane region" description="Helical" evidence="15">
    <location>
        <begin position="1032"/>
        <end position="1051"/>
    </location>
</feature>
<evidence type="ECO:0000256" key="11">
    <source>
        <dbReference type="ARBA" id="ARBA00023295"/>
    </source>
</evidence>
<dbReference type="Gene3D" id="3.20.20.80">
    <property type="entry name" value="Glycosidases"/>
    <property type="match status" value="1"/>
</dbReference>
<dbReference type="PANTHER" id="PTHR47700">
    <property type="entry name" value="V CHITINASE, PUTATIVE (AFU_ORTHOLOGUE AFUA_6G13720)-RELATED"/>
    <property type="match status" value="1"/>
</dbReference>
<feature type="transmembrane region" description="Helical" evidence="15">
    <location>
        <begin position="1087"/>
        <end position="1109"/>
    </location>
</feature>
<dbReference type="SUPFAM" id="SSF54556">
    <property type="entry name" value="Chitinase insertion domain"/>
    <property type="match status" value="1"/>
</dbReference>
<reference evidence="18 19" key="1">
    <citation type="journal article" date="2011" name="PLoS Genet.">
        <title>Genome sequencing and comparative transcriptomics of the model entomopathogenic fungi Metarhizium anisopliae and M. acridum.</title>
        <authorList>
            <person name="Gao Q."/>
            <person name="Jin K."/>
            <person name="Ying S.H."/>
            <person name="Zhang Y."/>
            <person name="Xiao G."/>
            <person name="Shang Y."/>
            <person name="Duan Z."/>
            <person name="Hu X."/>
            <person name="Xie X.Q."/>
            <person name="Zhou G."/>
            <person name="Peng G."/>
            <person name="Luo Z."/>
            <person name="Huang W."/>
            <person name="Wang B."/>
            <person name="Fang W."/>
            <person name="Wang S."/>
            <person name="Zhong Y."/>
            <person name="Ma L.J."/>
            <person name="St Leger R.J."/>
            <person name="Zhao G.P."/>
            <person name="Pei Y."/>
            <person name="Feng M.G."/>
            <person name="Xia Y."/>
            <person name="Wang C."/>
        </authorList>
    </citation>
    <scope>NUCLEOTIDE SEQUENCE [LARGE SCALE GENOMIC DNA]</scope>
    <source>
        <strain evidence="18 19">CQMa 102</strain>
    </source>
</reference>
<evidence type="ECO:0000256" key="10">
    <source>
        <dbReference type="ARBA" id="ARBA00023277"/>
    </source>
</evidence>
<keyword evidence="12" id="KW-0624">Polysaccharide degradation</keyword>
<evidence type="ECO:0000256" key="3">
    <source>
        <dbReference type="ARBA" id="ARBA00008682"/>
    </source>
</evidence>
<keyword evidence="7 14" id="KW-0378">Hydrolase</keyword>
<dbReference type="InterPro" id="IPR029070">
    <property type="entry name" value="Chitinase_insertion_sf"/>
</dbReference>
<evidence type="ECO:0000256" key="4">
    <source>
        <dbReference type="ARBA" id="ARBA00012729"/>
    </source>
</evidence>
<evidence type="ECO:0000259" key="16">
    <source>
        <dbReference type="PROSITE" id="PS51782"/>
    </source>
</evidence>
<keyword evidence="15" id="KW-0812">Transmembrane</keyword>
<dbReference type="eggNOG" id="KOG2806">
    <property type="taxonomic scope" value="Eukaryota"/>
</dbReference>
<dbReference type="InterPro" id="IPR018392">
    <property type="entry name" value="LysM"/>
</dbReference>
<evidence type="ECO:0000256" key="15">
    <source>
        <dbReference type="SAM" id="Phobius"/>
    </source>
</evidence>
<gene>
    <name evidence="18" type="ORF">MAC_05145</name>
</gene>
<keyword evidence="6" id="KW-0147">Chitin-binding</keyword>
<dbReference type="OMA" id="PASYHYL"/>
<keyword evidence="8" id="KW-0146">Chitin degradation</keyword>
<dbReference type="GO" id="GO:0005576">
    <property type="term" value="C:extracellular region"/>
    <property type="evidence" value="ECO:0007669"/>
    <property type="project" value="UniProtKB-SubCell"/>
</dbReference>
<dbReference type="PROSITE" id="PS51910">
    <property type="entry name" value="GH18_2"/>
    <property type="match status" value="1"/>
</dbReference>
<dbReference type="EC" id="3.2.1.14" evidence="4"/>
<evidence type="ECO:0000256" key="7">
    <source>
        <dbReference type="ARBA" id="ARBA00022801"/>
    </source>
</evidence>
<dbReference type="Gene3D" id="3.10.350.10">
    <property type="entry name" value="LysM domain"/>
    <property type="match status" value="1"/>
</dbReference>
<dbReference type="SMART" id="SM00636">
    <property type="entry name" value="Glyco_18"/>
    <property type="match status" value="1"/>
</dbReference>
<dbReference type="Gene3D" id="3.10.50.10">
    <property type="match status" value="1"/>
</dbReference>
<dbReference type="CDD" id="cd02878">
    <property type="entry name" value="GH18_zymocin_alpha"/>
    <property type="match status" value="1"/>
</dbReference>
<evidence type="ECO:0000313" key="19">
    <source>
        <dbReference type="Proteomes" id="UP000002499"/>
    </source>
</evidence>
<dbReference type="KEGG" id="maw:19249456"/>
<evidence type="ECO:0000259" key="17">
    <source>
        <dbReference type="PROSITE" id="PS51910"/>
    </source>
</evidence>
<dbReference type="STRING" id="655827.E9E5J7"/>
<organism evidence="19">
    <name type="scientific">Metarhizium acridum (strain CQMa 102)</name>
    <dbReference type="NCBI Taxonomy" id="655827"/>
    <lineage>
        <taxon>Eukaryota</taxon>
        <taxon>Fungi</taxon>
        <taxon>Dikarya</taxon>
        <taxon>Ascomycota</taxon>
        <taxon>Pezizomycotina</taxon>
        <taxon>Sordariomycetes</taxon>
        <taxon>Hypocreomycetidae</taxon>
        <taxon>Hypocreales</taxon>
        <taxon>Clavicipitaceae</taxon>
        <taxon>Metarhizium</taxon>
    </lineage>
</organism>
<dbReference type="SUPFAM" id="SSF54106">
    <property type="entry name" value="LysM domain"/>
    <property type="match status" value="1"/>
</dbReference>
<keyword evidence="15" id="KW-1133">Transmembrane helix</keyword>
<dbReference type="PROSITE" id="PS01095">
    <property type="entry name" value="GH18_1"/>
    <property type="match status" value="1"/>
</dbReference>
<dbReference type="InterPro" id="IPR017853">
    <property type="entry name" value="GH"/>
</dbReference>
<dbReference type="PROSITE" id="PS51782">
    <property type="entry name" value="LYSM"/>
    <property type="match status" value="1"/>
</dbReference>
<evidence type="ECO:0000256" key="1">
    <source>
        <dbReference type="ARBA" id="ARBA00000822"/>
    </source>
</evidence>
<evidence type="ECO:0000256" key="12">
    <source>
        <dbReference type="ARBA" id="ARBA00023326"/>
    </source>
</evidence>
<feature type="transmembrane region" description="Helical" evidence="15">
    <location>
        <begin position="1063"/>
        <end position="1081"/>
    </location>
</feature>
<dbReference type="InterPro" id="IPR036779">
    <property type="entry name" value="LysM_dom_sf"/>
</dbReference>
<keyword evidence="19" id="KW-1185">Reference proteome</keyword>
<evidence type="ECO:0000256" key="9">
    <source>
        <dbReference type="ARBA" id="ARBA00023026"/>
    </source>
</evidence>
<dbReference type="GeneID" id="19249456"/>
<dbReference type="InterPro" id="IPR001579">
    <property type="entry name" value="Glyco_hydro_18_chit_AS"/>
</dbReference>
<keyword evidence="9" id="KW-0843">Virulence</keyword>
<protein>
    <recommendedName>
        <fullName evidence="4">chitinase</fullName>
        <ecNumber evidence="4">3.2.1.14</ecNumber>
    </recommendedName>
</protein>
<feature type="domain" description="LysM" evidence="16">
    <location>
        <begin position="314"/>
        <end position="362"/>
    </location>
</feature>
<dbReference type="PANTHER" id="PTHR47700:SF2">
    <property type="entry name" value="CHITINASE"/>
    <property type="match status" value="1"/>
</dbReference>
<dbReference type="AlphaFoldDB" id="E9E5J7"/>
<dbReference type="OrthoDB" id="4934367at2759"/>
<dbReference type="InterPro" id="IPR053214">
    <property type="entry name" value="LysM12-like"/>
</dbReference>
<dbReference type="InterPro" id="IPR001223">
    <property type="entry name" value="Glyco_hydro18_cat"/>
</dbReference>
<comment type="similarity">
    <text evidence="3">Belongs to the glycosyl hydrolase 18 family. Chitinase class V subfamily.</text>
</comment>
<comment type="catalytic activity">
    <reaction evidence="1">
        <text>Random endo-hydrolysis of N-acetyl-beta-D-glucosaminide (1-&gt;4)-beta-linkages in chitin and chitodextrins.</text>
        <dbReference type="EC" id="3.2.1.14"/>
    </reaction>
</comment>
<evidence type="ECO:0000256" key="5">
    <source>
        <dbReference type="ARBA" id="ARBA00022525"/>
    </source>
</evidence>
<dbReference type="EMBL" id="GL698506">
    <property type="protein sequence ID" value="EFY88880.1"/>
    <property type="molecule type" value="Genomic_DNA"/>
</dbReference>
<evidence type="ECO:0000256" key="14">
    <source>
        <dbReference type="RuleBase" id="RU000489"/>
    </source>
</evidence>
<dbReference type="GO" id="GO:0000272">
    <property type="term" value="P:polysaccharide catabolic process"/>
    <property type="evidence" value="ECO:0007669"/>
    <property type="project" value="UniProtKB-KW"/>
</dbReference>
<accession>E9E5J7</accession>
<dbReference type="GO" id="GO:0008061">
    <property type="term" value="F:chitin binding"/>
    <property type="evidence" value="ECO:0007669"/>
    <property type="project" value="UniProtKB-KW"/>
</dbReference>
<dbReference type="HOGENOM" id="CLU_001482_0_0_1"/>
<comment type="subcellular location">
    <subcellularLocation>
        <location evidence="2">Secreted</location>
    </subcellularLocation>
</comment>
<sequence length="1207" mass="131219">MLDSQAAVDAYLEEWTAANDRTPASAERKCPPLCTEFGSDPKNWHLYSEVAELQQCNETLVFDFAVDQELDSKHNKGMFRACVADYGPAPATRRAGLSTAGCSVVYPSKIKATVELGWAGSSSSSDASRAAVIAGSQISRHIKSRISTCANNTISFGSSGRTLVGLHAGSQVLSQGVAENVLDEFASHAEKNGLSDKTVFQLCASRDRGADFAIGIAVSLSGDVSFIQSTVKAWNNGACAPDVGSTEKWADFTLQVPNVTSVHGLSRRSPPPANSDGTCATKRVDAGDSCAALAANRGTLPDFTPKPEPDGSCHVYNVYDDDSCSSIAAANSLTVDKLESFNKYTWGWNGCKMLWSGINICLSEGSPPMPAPVSNAVCGPTVPGTKKPSGGKNLTDLNPCLLKVCCNIWGQCGISSSETGAPGTAKPSTNGCIQNCGSDIIQSSPPKETVRIGYFSSWNANRECGVHEIDTKAYTHIHFAFANVTSDFKVDISGVPDEFERFKKLTGVKKIISFGGWDFSTNAGTFRIIREAVKPANRNTFRDNVVNFVNDHGLDGFDLDWEYPGAPDIPGVPPSGNPQEGLNYYKFLSIANSALGSGKSVSFAAPASYWYLKAFPIELMAKSLVVYMTYDLHGQWDYNNKWASSGCPDGNCLRSHVNLTETILSLSMITKAGIPSNKVAVGITSYGRSFHMAHAGCDGPDCKFTGSATHSDAKVGMCTNTGGYIADAEIKDIINLYPENIKQWIDTSNSNILVYNDVEWVAYMDKDIKDYRKKVYDVFHFAGTSDWALDLQEFQETKDVIPYEPPREMGICNQAYDTIQAIKADMDNIPWNCKHQYIVSARQKQLTAALKQYNDIFNDGYSHNDTGDIKRCSFHNISIACPPKHPYDQAFNIYLLPKDDNKILNHLDKDFGVSPDAVYAEDWHYGPCLPEQDKICSCSKWGHLIGRKAIKPDWKLPDPKKYVEQALANITIINDFLEEATTAMDMGIFIDSATDTVDATALPVLMIVAAVDSMEQIKEAGEKIEEEERKNIILLALTAVFFVIPGLGEALGAVSGIAAIARLATIIAEAGGAGLGVYNIVNDPKSAPLEIFSMLMGGLAVKGAARGWIGEAAGMRRAMDATHVKGMGRILSDGLGDVASVLKYWARPQWTRTSLEHLGLIQIERPGGNIRGRTAQEPRRIYERRLAWPSLRKRSYRGGHGRRGYLV</sequence>
<dbReference type="InParanoid" id="E9E5J7"/>
<proteinExistence type="inferred from homology"/>
<keyword evidence="15" id="KW-0472">Membrane</keyword>
<dbReference type="GO" id="GO:0006032">
    <property type="term" value="P:chitin catabolic process"/>
    <property type="evidence" value="ECO:0007669"/>
    <property type="project" value="UniProtKB-KW"/>
</dbReference>